<proteinExistence type="inferred from homology"/>
<keyword evidence="5 6" id="KW-0472">Membrane</keyword>
<name>A0ABS3EW52_9FLAO</name>
<dbReference type="InterPro" id="IPR023353">
    <property type="entry name" value="LemA-like_dom_sf"/>
</dbReference>
<evidence type="ECO:0000256" key="6">
    <source>
        <dbReference type="SAM" id="Phobius"/>
    </source>
</evidence>
<gene>
    <name evidence="7" type="ORF">J0X13_07615</name>
</gene>
<protein>
    <submittedName>
        <fullName evidence="7">LemA family protein</fullName>
    </submittedName>
</protein>
<sequence>MKKGIIAIIVLGILGVIIVGWYVRTNNNLINMKGQATKQWANVESSYQRRSDLIGNLVKTVQGAADFERETLSEVIEARAKATSTNIDANNITPEQMAEFQQAQSGLSSALSRLLVTVERYPDLKASQNFLELQSQLEGTENRINVERNRFNDLAGEYNIKIQQIPTNIVASIGNFDPMALFASDAGSESAPDVNFEFN</sequence>
<keyword evidence="3 6" id="KW-0812">Transmembrane</keyword>
<dbReference type="EMBL" id="JAFLND010000002">
    <property type="protein sequence ID" value="MBO0330414.1"/>
    <property type="molecule type" value="Genomic_DNA"/>
</dbReference>
<dbReference type="Proteomes" id="UP000664163">
    <property type="component" value="Unassembled WGS sequence"/>
</dbReference>
<dbReference type="PANTHER" id="PTHR34478:SF2">
    <property type="entry name" value="MEMBRANE PROTEIN"/>
    <property type="match status" value="1"/>
</dbReference>
<feature type="transmembrane region" description="Helical" evidence="6">
    <location>
        <begin position="6"/>
        <end position="23"/>
    </location>
</feature>
<reference evidence="7 8" key="1">
    <citation type="submission" date="2021-03" db="EMBL/GenBank/DDBJ databases">
        <title>Muricauda sp. CAU 1631 isolated from Incheon.</title>
        <authorList>
            <person name="Kim W."/>
        </authorList>
    </citation>
    <scope>NUCLEOTIDE SEQUENCE [LARGE SCALE GENOMIC DNA]</scope>
    <source>
        <strain evidence="7 8">CAU 1631</strain>
    </source>
</reference>
<comment type="subcellular location">
    <subcellularLocation>
        <location evidence="1">Membrane</location>
        <topology evidence="1">Single-pass membrane protein</topology>
    </subcellularLocation>
</comment>
<organism evidence="7 8">
    <name type="scientific">[Muricauda] lutisoli</name>
    <dbReference type="NCBI Taxonomy" id="2816035"/>
    <lineage>
        <taxon>Bacteria</taxon>
        <taxon>Pseudomonadati</taxon>
        <taxon>Bacteroidota</taxon>
        <taxon>Flavobacteriia</taxon>
        <taxon>Flavobacteriales</taxon>
        <taxon>Flavobacteriaceae</taxon>
        <taxon>Allomuricauda</taxon>
    </lineage>
</organism>
<evidence type="ECO:0000256" key="3">
    <source>
        <dbReference type="ARBA" id="ARBA00022692"/>
    </source>
</evidence>
<dbReference type="Pfam" id="PF04011">
    <property type="entry name" value="LemA"/>
    <property type="match status" value="1"/>
</dbReference>
<dbReference type="Gene3D" id="1.20.1440.20">
    <property type="entry name" value="LemA-like domain"/>
    <property type="match status" value="1"/>
</dbReference>
<dbReference type="InterPro" id="IPR007156">
    <property type="entry name" value="MamQ_LemA"/>
</dbReference>
<evidence type="ECO:0000313" key="8">
    <source>
        <dbReference type="Proteomes" id="UP000664163"/>
    </source>
</evidence>
<evidence type="ECO:0000256" key="2">
    <source>
        <dbReference type="ARBA" id="ARBA00008854"/>
    </source>
</evidence>
<dbReference type="SUPFAM" id="SSF140478">
    <property type="entry name" value="LemA-like"/>
    <property type="match status" value="1"/>
</dbReference>
<dbReference type="RefSeq" id="WP_207070872.1">
    <property type="nucleotide sequence ID" value="NZ_JAFLND010000002.1"/>
</dbReference>
<evidence type="ECO:0000256" key="1">
    <source>
        <dbReference type="ARBA" id="ARBA00004167"/>
    </source>
</evidence>
<evidence type="ECO:0000313" key="7">
    <source>
        <dbReference type="EMBL" id="MBO0330414.1"/>
    </source>
</evidence>
<evidence type="ECO:0000256" key="5">
    <source>
        <dbReference type="ARBA" id="ARBA00023136"/>
    </source>
</evidence>
<dbReference type="PANTHER" id="PTHR34478">
    <property type="entry name" value="PROTEIN LEMA"/>
    <property type="match status" value="1"/>
</dbReference>
<comment type="similarity">
    <text evidence="2">Belongs to the LemA family.</text>
</comment>
<keyword evidence="4 6" id="KW-1133">Transmembrane helix</keyword>
<accession>A0ABS3EW52</accession>
<evidence type="ECO:0000256" key="4">
    <source>
        <dbReference type="ARBA" id="ARBA00022989"/>
    </source>
</evidence>
<keyword evidence="8" id="KW-1185">Reference proteome</keyword>
<comment type="caution">
    <text evidence="7">The sequence shown here is derived from an EMBL/GenBank/DDBJ whole genome shotgun (WGS) entry which is preliminary data.</text>
</comment>